<organism evidence="1 2">
    <name type="scientific">Acinetobacter soli NIPH 2899</name>
    <dbReference type="NCBI Taxonomy" id="1217677"/>
    <lineage>
        <taxon>Bacteria</taxon>
        <taxon>Pseudomonadati</taxon>
        <taxon>Pseudomonadota</taxon>
        <taxon>Gammaproteobacteria</taxon>
        <taxon>Moraxellales</taxon>
        <taxon>Moraxellaceae</taxon>
        <taxon>Acinetobacter</taxon>
    </lineage>
</organism>
<protein>
    <recommendedName>
        <fullName evidence="3">Tellurium resistance protein</fullName>
    </recommendedName>
</protein>
<sequence length="265" mass="30682">MVMAQLNALIPLDQIDTDPKQVLAIKRMDLVPLLDNPYRLNHYADQLIQAQAVLLNQISPELTHDLSRVISHLIDKLSKSDKVIKKKSFNRLQKWFGVDIEHDQTQLNYLHGLDALIEQADRLSQQLAIEIQKSQSRIQQLLGLREQMALYIVAAQEFLGEYPAFIRHQHPLDHFSERLSKKINSLQILQASNDLAITQMFLTQQLSFGLLDRFKEAQQVLIPAWQYHLKQSMQNSSALELQKLDHSRESLLTILRQSLEKRVEP</sequence>
<reference evidence="1 2" key="1">
    <citation type="submission" date="2013-02" db="EMBL/GenBank/DDBJ databases">
        <title>The Genome Sequence of Acinetobacter soli NIPH 2899.</title>
        <authorList>
            <consortium name="The Broad Institute Genome Sequencing Platform"/>
            <consortium name="The Broad Institute Genome Sequencing Center for Infectious Disease"/>
            <person name="Cerqueira G."/>
            <person name="Feldgarden M."/>
            <person name="Courvalin P."/>
            <person name="Perichon B."/>
            <person name="Grillot-Courvalin C."/>
            <person name="Clermont D."/>
            <person name="Rocha E."/>
            <person name="Yoon E.-J."/>
            <person name="Nemec A."/>
            <person name="Walker B."/>
            <person name="Young S.K."/>
            <person name="Zeng Q."/>
            <person name="Gargeya S."/>
            <person name="Fitzgerald M."/>
            <person name="Haas B."/>
            <person name="Abouelleil A."/>
            <person name="Alvarado L."/>
            <person name="Arachchi H.M."/>
            <person name="Berlin A.M."/>
            <person name="Chapman S.B."/>
            <person name="Dewar J."/>
            <person name="Goldberg J."/>
            <person name="Griggs A."/>
            <person name="Gujja S."/>
            <person name="Hansen M."/>
            <person name="Howarth C."/>
            <person name="Imamovic A."/>
            <person name="Larimer J."/>
            <person name="McCowan C."/>
            <person name="Murphy C."/>
            <person name="Neiman D."/>
            <person name="Pearson M."/>
            <person name="Priest M."/>
            <person name="Roberts A."/>
            <person name="Saif S."/>
            <person name="Shea T."/>
            <person name="Sisk P."/>
            <person name="Sykes S."/>
            <person name="Wortman J."/>
            <person name="Nusbaum C."/>
            <person name="Birren B."/>
        </authorList>
    </citation>
    <scope>NUCLEOTIDE SEQUENCE [LARGE SCALE GENOMIC DNA]</scope>
    <source>
        <strain evidence="1 2">NIPH 2899</strain>
    </source>
</reference>
<dbReference type="Proteomes" id="UP000018433">
    <property type="component" value="Unassembled WGS sequence"/>
</dbReference>
<dbReference type="EMBL" id="APPV01000011">
    <property type="protein sequence ID" value="ENV60162.1"/>
    <property type="molecule type" value="Genomic_DNA"/>
</dbReference>
<name>A0ABN0JXQ4_9GAMM</name>
<evidence type="ECO:0000313" key="2">
    <source>
        <dbReference type="Proteomes" id="UP000018433"/>
    </source>
</evidence>
<comment type="caution">
    <text evidence="1">The sequence shown here is derived from an EMBL/GenBank/DDBJ whole genome shotgun (WGS) entry which is preliminary data.</text>
</comment>
<keyword evidence="2" id="KW-1185">Reference proteome</keyword>
<gene>
    <name evidence="1" type="ORF">F950_02723</name>
</gene>
<evidence type="ECO:0008006" key="3">
    <source>
        <dbReference type="Google" id="ProtNLM"/>
    </source>
</evidence>
<proteinExistence type="predicted"/>
<evidence type="ECO:0000313" key="1">
    <source>
        <dbReference type="EMBL" id="ENV60162.1"/>
    </source>
</evidence>
<accession>A0ABN0JXQ4</accession>